<gene>
    <name evidence="1" type="ORF">EGR_05326</name>
</gene>
<dbReference type="EMBL" id="APAU02000038">
    <property type="protein sequence ID" value="EUB59850.1"/>
    <property type="molecule type" value="Genomic_DNA"/>
</dbReference>
<evidence type="ECO:0000313" key="1">
    <source>
        <dbReference type="EMBL" id="EUB59850.1"/>
    </source>
</evidence>
<dbReference type="Proteomes" id="UP000019149">
    <property type="component" value="Unassembled WGS sequence"/>
</dbReference>
<organism evidence="1 2">
    <name type="scientific">Echinococcus granulosus</name>
    <name type="common">Hydatid tapeworm</name>
    <dbReference type="NCBI Taxonomy" id="6210"/>
    <lineage>
        <taxon>Eukaryota</taxon>
        <taxon>Metazoa</taxon>
        <taxon>Spiralia</taxon>
        <taxon>Lophotrochozoa</taxon>
        <taxon>Platyhelminthes</taxon>
        <taxon>Cestoda</taxon>
        <taxon>Eucestoda</taxon>
        <taxon>Cyclophyllidea</taxon>
        <taxon>Taeniidae</taxon>
        <taxon>Echinococcus</taxon>
        <taxon>Echinococcus granulosus group</taxon>
    </lineage>
</organism>
<dbReference type="CTD" id="36341041"/>
<dbReference type="AlphaFoldDB" id="W6UEH6"/>
<dbReference type="RefSeq" id="XP_024351046.1">
    <property type="nucleotide sequence ID" value="XM_024494575.1"/>
</dbReference>
<proteinExistence type="predicted"/>
<reference evidence="1 2" key="1">
    <citation type="journal article" date="2013" name="Nat. Genet.">
        <title>The genome of the hydatid tapeworm Echinococcus granulosus.</title>
        <authorList>
            <person name="Zheng H."/>
            <person name="Zhang W."/>
            <person name="Zhang L."/>
            <person name="Zhang Z."/>
            <person name="Li J."/>
            <person name="Lu G."/>
            <person name="Zhu Y."/>
            <person name="Wang Y."/>
            <person name="Huang Y."/>
            <person name="Liu J."/>
            <person name="Kang H."/>
            <person name="Chen J."/>
            <person name="Wang L."/>
            <person name="Chen A."/>
            <person name="Yu S."/>
            <person name="Gao Z."/>
            <person name="Jin L."/>
            <person name="Gu W."/>
            <person name="Wang Z."/>
            <person name="Zhao L."/>
            <person name="Shi B."/>
            <person name="Wen H."/>
            <person name="Lin R."/>
            <person name="Jones M.K."/>
            <person name="Brejova B."/>
            <person name="Vinar T."/>
            <person name="Zhao G."/>
            <person name="McManus D.P."/>
            <person name="Chen Z."/>
            <person name="Zhou Y."/>
            <person name="Wang S."/>
        </authorList>
    </citation>
    <scope>NUCLEOTIDE SEQUENCE [LARGE SCALE GENOMIC DNA]</scope>
</reference>
<sequence length="206" mass="22659">MLAGEFFGMMVIRNSRSWSRCKLTSASRSWVSTARGEMSRENCAGPSASTYATRGGVAGRGGHACTCEKHTQSRWHVLTRWLGSEYNSHAEVATVHDGINMRTVTAMRARVCTCNVKTIDVLSDAPNNNGTWTSHVHKSSQRVWAYLRERTLSSASGARSINAGPTQAPGCRCARLFDVWHAEARVRTCAWVRALTHQCTANKVSV</sequence>
<name>W6UEH6_ECHGR</name>
<accession>W6UEH6</accession>
<protein>
    <submittedName>
        <fullName evidence="1">Uncharacterized protein</fullName>
    </submittedName>
</protein>
<dbReference type="KEGG" id="egl:EGR_05326"/>
<evidence type="ECO:0000313" key="2">
    <source>
        <dbReference type="Proteomes" id="UP000019149"/>
    </source>
</evidence>
<keyword evidence="2" id="KW-1185">Reference proteome</keyword>
<comment type="caution">
    <text evidence="1">The sequence shown here is derived from an EMBL/GenBank/DDBJ whole genome shotgun (WGS) entry which is preliminary data.</text>
</comment>
<dbReference type="GeneID" id="36341041"/>